<protein>
    <submittedName>
        <fullName evidence="3">DUF4339 domain-containing protein</fullName>
    </submittedName>
</protein>
<comment type="caution">
    <text evidence="3">The sequence shown here is derived from an EMBL/GenBank/DDBJ whole genome shotgun (WGS) entry which is preliminary data.</text>
</comment>
<dbReference type="Pfam" id="PF14237">
    <property type="entry name" value="GYF_2"/>
    <property type="match status" value="1"/>
</dbReference>
<dbReference type="RefSeq" id="WP_339937365.1">
    <property type="nucleotide sequence ID" value="NZ_BAABGA010000082.1"/>
</dbReference>
<dbReference type="InterPro" id="IPR025640">
    <property type="entry name" value="GYF_2"/>
</dbReference>
<evidence type="ECO:0000259" key="2">
    <source>
        <dbReference type="Pfam" id="PF14237"/>
    </source>
</evidence>
<sequence>MAEWYIQQLNAPEDLGPLRPSDLLKKVRSGDVKPDTLIRKDNSAWFHAAEVGGLFEAAMRPTIEYFCPQCNHPVTEPPVMCSHCGREIRKAKTRITENTISNGTRLPDQPGRSVQSWLKRKMLRRPDEGEA</sequence>
<evidence type="ECO:0000313" key="3">
    <source>
        <dbReference type="EMBL" id="GAA4466498.1"/>
    </source>
</evidence>
<name>A0ABP8NIM8_9BACT</name>
<accession>A0ABP8NIM8</accession>
<dbReference type="Proteomes" id="UP001500840">
    <property type="component" value="Unassembled WGS sequence"/>
</dbReference>
<feature type="region of interest" description="Disordered" evidence="1">
    <location>
        <begin position="96"/>
        <end position="131"/>
    </location>
</feature>
<dbReference type="EMBL" id="BAABGA010000082">
    <property type="protein sequence ID" value="GAA4466498.1"/>
    <property type="molecule type" value="Genomic_DNA"/>
</dbReference>
<proteinExistence type="predicted"/>
<evidence type="ECO:0000313" key="4">
    <source>
        <dbReference type="Proteomes" id="UP001500840"/>
    </source>
</evidence>
<evidence type="ECO:0000256" key="1">
    <source>
        <dbReference type="SAM" id="MobiDB-lite"/>
    </source>
</evidence>
<feature type="domain" description="GYF" evidence="2">
    <location>
        <begin position="4"/>
        <end position="54"/>
    </location>
</feature>
<keyword evidence="4" id="KW-1185">Reference proteome</keyword>
<organism evidence="3 4">
    <name type="scientific">Novipirellula rosea</name>
    <dbReference type="NCBI Taxonomy" id="1031540"/>
    <lineage>
        <taxon>Bacteria</taxon>
        <taxon>Pseudomonadati</taxon>
        <taxon>Planctomycetota</taxon>
        <taxon>Planctomycetia</taxon>
        <taxon>Pirellulales</taxon>
        <taxon>Pirellulaceae</taxon>
        <taxon>Novipirellula</taxon>
    </lineage>
</organism>
<reference evidence="4" key="1">
    <citation type="journal article" date="2019" name="Int. J. Syst. Evol. Microbiol.">
        <title>The Global Catalogue of Microorganisms (GCM) 10K type strain sequencing project: providing services to taxonomists for standard genome sequencing and annotation.</title>
        <authorList>
            <consortium name="The Broad Institute Genomics Platform"/>
            <consortium name="The Broad Institute Genome Sequencing Center for Infectious Disease"/>
            <person name="Wu L."/>
            <person name="Ma J."/>
        </authorList>
    </citation>
    <scope>NUCLEOTIDE SEQUENCE [LARGE SCALE GENOMIC DNA]</scope>
    <source>
        <strain evidence="4">JCM 17759</strain>
    </source>
</reference>
<gene>
    <name evidence="3" type="ORF">GCM10023156_55370</name>
</gene>